<dbReference type="PANTHER" id="PTHR47926:SF363">
    <property type="entry name" value="PENTATRICOPEPTIDE REPEAT-CONTAINING PROTEIN"/>
    <property type="match status" value="1"/>
</dbReference>
<evidence type="ECO:0000313" key="5">
    <source>
        <dbReference type="EMBL" id="EFH51461.1"/>
    </source>
</evidence>
<dbReference type="GO" id="GO:0009451">
    <property type="term" value="P:RNA modification"/>
    <property type="evidence" value="ECO:0007669"/>
    <property type="project" value="InterPro"/>
</dbReference>
<dbReference type="PANTHER" id="PTHR47926">
    <property type="entry name" value="PENTATRICOPEPTIDE REPEAT-CONTAINING PROTEIN"/>
    <property type="match status" value="1"/>
</dbReference>
<name>D7LQG9_ARALL</name>
<dbReference type="HOGENOM" id="CLU_002706_15_1_1"/>
<feature type="repeat" description="PPR" evidence="3">
    <location>
        <begin position="557"/>
        <end position="592"/>
    </location>
</feature>
<dbReference type="Pfam" id="PF20431">
    <property type="entry name" value="E_motif"/>
    <property type="match status" value="1"/>
</dbReference>
<evidence type="ECO:0000256" key="1">
    <source>
        <dbReference type="ARBA" id="ARBA00022737"/>
    </source>
</evidence>
<dbReference type="NCBIfam" id="TIGR00756">
    <property type="entry name" value="PPR"/>
    <property type="match status" value="6"/>
</dbReference>
<accession>D7LQG9</accession>
<dbReference type="eggNOG" id="KOG4197">
    <property type="taxonomic scope" value="Eukaryota"/>
</dbReference>
<dbReference type="Pfam" id="PF13041">
    <property type="entry name" value="PPR_2"/>
    <property type="match status" value="4"/>
</dbReference>
<dbReference type="AlphaFoldDB" id="D7LQG9"/>
<dbReference type="Gramene" id="Al_scaffold_0005_272">
    <property type="protein sequence ID" value="Al_scaffold_0005_272"/>
    <property type="gene ID" value="Al_scaffold_0005_272"/>
</dbReference>
<dbReference type="FunFam" id="1.25.40.10:FF:001180">
    <property type="entry name" value="Pentatricopeptide repeat-containing protein At2g03380, mitochondrial"/>
    <property type="match status" value="1"/>
</dbReference>
<dbReference type="Gramene" id="Al_scaffold_0005_276">
    <property type="protein sequence ID" value="Al_scaffold_0005_276"/>
    <property type="gene ID" value="Al_scaffold_0005_276"/>
</dbReference>
<gene>
    <name evidence="4" type="ORF">ARALYDRAFT_664237</name>
    <name evidence="5" type="ORF">ARALYDRAFT_664241</name>
</gene>
<dbReference type="EMBL" id="GL348717">
    <property type="protein sequence ID" value="EFH51460.1"/>
    <property type="molecule type" value="Genomic_DNA"/>
</dbReference>
<feature type="repeat" description="PPR" evidence="3">
    <location>
        <begin position="522"/>
        <end position="556"/>
    </location>
</feature>
<dbReference type="InterPro" id="IPR002885">
    <property type="entry name" value="PPR_rpt"/>
</dbReference>
<evidence type="ECO:0000313" key="6">
    <source>
        <dbReference type="Proteomes" id="UP000008694"/>
    </source>
</evidence>
<dbReference type="FunFam" id="1.25.40.10:FF:000309">
    <property type="entry name" value="Pentatricopeptide repeat-containing protein, chloroplastic"/>
    <property type="match status" value="1"/>
</dbReference>
<feature type="repeat" description="PPR" evidence="3">
    <location>
        <begin position="218"/>
        <end position="252"/>
    </location>
</feature>
<dbReference type="PROSITE" id="PS51375">
    <property type="entry name" value="PPR"/>
    <property type="match status" value="5"/>
</dbReference>
<keyword evidence="6" id="KW-1185">Reference proteome</keyword>
<dbReference type="EMBL" id="GL348717">
    <property type="protein sequence ID" value="EFH51461.1"/>
    <property type="molecule type" value="Genomic_DNA"/>
</dbReference>
<reference evidence="4" key="2">
    <citation type="submission" date="2010-06" db="EMBL/GenBank/DDBJ databases">
        <title>The basis of rapid genome size change in Arabidopsis.</title>
        <authorList>
            <consortium name="US DOE Joint Genome Institute (JGI-PGF)"/>
            <person name="Bakker E."/>
            <person name="Bergelson J."/>
            <person name="Cheng J.Fang."/>
            <person name="Clark R.M."/>
            <person name="Fawcett J."/>
            <person name="Gaut B."/>
            <person name="Grigoriev I."/>
            <person name="Gundlach H."/>
            <person name="Guo Y."/>
            <person name="Haberer G."/>
            <person name="Hollister J."/>
            <person name="Hu T.T."/>
            <person name="Mayer K.F.X."/>
            <person name="Nasrallah J."/>
            <person name="Nordborg M."/>
            <person name="Otillar R."/>
            <person name="Pattyn P."/>
            <person name="Schmutz J."/>
            <person name="Spannagl M."/>
            <person name="van de Peer Y."/>
            <person name="Wang X."/>
            <person name="Weigel D."/>
            <person name="Yang L."/>
        </authorList>
    </citation>
    <scope>NUCLEOTIDE SEQUENCE</scope>
</reference>
<dbReference type="Proteomes" id="UP000008694">
    <property type="component" value="Unassembled WGS sequence"/>
</dbReference>
<dbReference type="InterPro" id="IPR046848">
    <property type="entry name" value="E_motif"/>
</dbReference>
<evidence type="ECO:0000256" key="3">
    <source>
        <dbReference type="PROSITE-ProRule" id="PRU00708"/>
    </source>
</evidence>
<feature type="repeat" description="PPR" evidence="3">
    <location>
        <begin position="319"/>
        <end position="353"/>
    </location>
</feature>
<dbReference type="Gene3D" id="1.25.40.10">
    <property type="entry name" value="Tetratricopeptide repeat domain"/>
    <property type="match status" value="5"/>
</dbReference>
<evidence type="ECO:0000256" key="2">
    <source>
        <dbReference type="ARBA" id="ARBA00061659"/>
    </source>
</evidence>
<dbReference type="FunFam" id="1.25.40.10:FF:000212">
    <property type="entry name" value="Pentatricopeptide repeat-containing protein At2g03380, mitochondrial"/>
    <property type="match status" value="1"/>
</dbReference>
<organism evidence="6">
    <name type="scientific">Arabidopsis lyrata subsp. lyrata</name>
    <name type="common">Lyre-leaved rock-cress</name>
    <dbReference type="NCBI Taxonomy" id="81972"/>
    <lineage>
        <taxon>Eukaryota</taxon>
        <taxon>Viridiplantae</taxon>
        <taxon>Streptophyta</taxon>
        <taxon>Embryophyta</taxon>
        <taxon>Tracheophyta</taxon>
        <taxon>Spermatophyta</taxon>
        <taxon>Magnoliopsida</taxon>
        <taxon>eudicotyledons</taxon>
        <taxon>Gunneridae</taxon>
        <taxon>Pentapetalae</taxon>
        <taxon>rosids</taxon>
        <taxon>malvids</taxon>
        <taxon>Brassicales</taxon>
        <taxon>Brassicaceae</taxon>
        <taxon>Camelineae</taxon>
        <taxon>Arabidopsis</taxon>
    </lineage>
</organism>
<evidence type="ECO:0000313" key="4">
    <source>
        <dbReference type="EMBL" id="EFH51460.1"/>
    </source>
</evidence>
<feature type="repeat" description="PPR" evidence="3">
    <location>
        <begin position="419"/>
        <end position="453"/>
    </location>
</feature>
<dbReference type="GO" id="GO:0003723">
    <property type="term" value="F:RNA binding"/>
    <property type="evidence" value="ECO:0007669"/>
    <property type="project" value="InterPro"/>
</dbReference>
<dbReference type="Pfam" id="PF01535">
    <property type="entry name" value="PPR"/>
    <property type="match status" value="3"/>
</dbReference>
<reference evidence="4" key="1">
    <citation type="submission" date="2009-11" db="EMBL/GenBank/DDBJ databases">
        <authorList>
            <consortium name="US DOE Joint Genome Institute (JGI-PGF)"/>
            <person name="Ottilar R."/>
            <person name="Schmutz J."/>
            <person name="Salamov A."/>
            <person name="Cheng J.F."/>
            <person name="Lucas S."/>
            <person name="Pitluck S."/>
            <person name="Gundlach H."/>
            <person name="Guo Y."/>
            <person name="Haberer G."/>
            <person name="Nasrallah J."/>
            <person name="Mayer K.F.X."/>
            <person name="van de Peer Y."/>
            <person name="Weigel D."/>
            <person name="Grigoriev I.V."/>
        </authorList>
    </citation>
    <scope>NUCLEOTIDE SEQUENCE</scope>
</reference>
<dbReference type="FunFam" id="1.25.40.10:FF:000948">
    <property type="entry name" value="Pentatricopeptide repeat-containing protein mitochondrial"/>
    <property type="match status" value="2"/>
</dbReference>
<sequence>MDEVDVESECSKLEIDVVVMDYLSAVMRMRCFTFTTIQELNLPEDNDESSLNYAASRPCFLLLSKCTNIDSLRQAHGVLTGNGLMGDISIATKLVSLYGSFGYTKDARLVFDQIPEPDFYLWKVILRCYCLNNESFEVIKFYDLLMKHGFGYDDIVFSKALKACTEVQDLDNGKKIHCQIVKVPSFDNVVLTGLLDMYAKCGEIKSSYKVFEDITLRNVVCWTSMIAGYVKNDLYEEGLVLFNRMRENSVLGNEYTYGTLVMACTKLRALHQGKWFHGCLIKSGIELSSCLVTSLLDMYVKCGDISNARRVFNEHSHVDLVMWTAMIVGYTHNGSVNEALSLFQKMSGVGIKPNCVTIASVLSGCGLVGNLELGRSIHGLSIKVGIWDTNVANALVHMYAKCYQNRDAKYVFEMESEKDIVAWNSIISGFSQNGSIHEALFLFHRMNTESVMPNGVTVASLFSACASLGSLAIGSSLHAYSVKLGFLASSSVHVGTALLDFYAKCGDAESARLIFDTIEEKNTITWSAMIGGYGKQGDTKGSLELFEEMLKKQQKPNESTFTSVLSACSHTGMVNEGKKYFSSMYKDYNFTPSTKHYTCMVDMLARAGELEQALDIIEKMPIQPDVRCFGAFLHGCGMHSRFDLGEIVIKKMLDLHPDDASYYVLVSNLYASDGRWSQAKEVRNLMKQRGLSKIAGHSIMESEFLALG</sequence>
<comment type="similarity">
    <text evidence="2">Belongs to the PPR family. PCMP-E subfamily.</text>
</comment>
<dbReference type="InterPro" id="IPR011990">
    <property type="entry name" value="TPR-like_helical_dom_sf"/>
</dbReference>
<protein>
    <submittedName>
        <fullName evidence="4">Predicted protein</fullName>
    </submittedName>
</protein>
<keyword evidence="1" id="KW-0677">Repeat</keyword>
<proteinExistence type="inferred from homology"/>
<dbReference type="InterPro" id="IPR046960">
    <property type="entry name" value="PPR_At4g14850-like_plant"/>
</dbReference>
<reference evidence="6" key="3">
    <citation type="journal article" date="2011" name="Nat. Genet.">
        <title>The Arabidopsis lyrata genome sequence and the basis of rapid genome size change.</title>
        <authorList>
            <person name="Hu T.T."/>
            <person name="Pattyn P."/>
            <person name="Bakker E.G."/>
            <person name="Cao J."/>
            <person name="Cheng J.-F."/>
            <person name="Clark R.M."/>
            <person name="Fahlgren N."/>
            <person name="Fawcett J.A."/>
            <person name="Grimwood J."/>
            <person name="Gundlach H."/>
            <person name="Haberer G."/>
            <person name="Hollister J.D."/>
            <person name="Ossowski S."/>
            <person name="Ottilar R.P."/>
            <person name="Salamov A.A."/>
            <person name="Schneeberger K."/>
            <person name="Spannagl M."/>
            <person name="Wang X."/>
            <person name="Yang L."/>
            <person name="Nasrallah M.E."/>
            <person name="Bergelson J."/>
            <person name="Carrington J.C."/>
            <person name="Gaut B.S."/>
            <person name="Schmutz J."/>
            <person name="Mayer K.F.X."/>
            <person name="Van de Peer Y."/>
            <person name="Grigoriev I.V."/>
            <person name="Nordborg M."/>
            <person name="Weigel D."/>
            <person name="Guo Y.-L."/>
        </authorList>
    </citation>
    <scope>NUCLEOTIDE SEQUENCE [LARGE SCALE GENOMIC DNA]</scope>
    <source>
        <strain evidence="6">cv. MN47</strain>
    </source>
</reference>